<protein>
    <submittedName>
        <fullName evidence="2">Uncharacterized protein</fullName>
    </submittedName>
</protein>
<dbReference type="EMBL" id="KV448339">
    <property type="protein sequence ID" value="OAX37655.1"/>
    <property type="molecule type" value="Genomic_DNA"/>
</dbReference>
<evidence type="ECO:0000313" key="2">
    <source>
        <dbReference type="EMBL" id="OAX37655.1"/>
    </source>
</evidence>
<dbReference type="InParanoid" id="A0A1B7MYI2"/>
<gene>
    <name evidence="2" type="ORF">K503DRAFT_857218</name>
</gene>
<organism evidence="2 3">
    <name type="scientific">Rhizopogon vinicolor AM-OR11-026</name>
    <dbReference type="NCBI Taxonomy" id="1314800"/>
    <lineage>
        <taxon>Eukaryota</taxon>
        <taxon>Fungi</taxon>
        <taxon>Dikarya</taxon>
        <taxon>Basidiomycota</taxon>
        <taxon>Agaricomycotina</taxon>
        <taxon>Agaricomycetes</taxon>
        <taxon>Agaricomycetidae</taxon>
        <taxon>Boletales</taxon>
        <taxon>Suillineae</taxon>
        <taxon>Rhizopogonaceae</taxon>
        <taxon>Rhizopogon</taxon>
    </lineage>
</organism>
<feature type="compositionally biased region" description="Basic and acidic residues" evidence="1">
    <location>
        <begin position="115"/>
        <end position="124"/>
    </location>
</feature>
<name>A0A1B7MYI2_9AGAM</name>
<accession>A0A1B7MYI2</accession>
<proteinExistence type="predicted"/>
<reference evidence="2 3" key="1">
    <citation type="submission" date="2016-06" db="EMBL/GenBank/DDBJ databases">
        <title>Comparative genomics of the ectomycorrhizal sister species Rhizopogon vinicolor and Rhizopogon vesiculosus (Basidiomycota: Boletales) reveals a divergence of the mating type B locus.</title>
        <authorList>
            <consortium name="DOE Joint Genome Institute"/>
            <person name="Mujic A.B."/>
            <person name="Kuo A."/>
            <person name="Tritt A."/>
            <person name="Lipzen A."/>
            <person name="Chen C."/>
            <person name="Johnson J."/>
            <person name="Sharma A."/>
            <person name="Barry K."/>
            <person name="Grigoriev I.V."/>
            <person name="Spatafora J.W."/>
        </authorList>
    </citation>
    <scope>NUCLEOTIDE SEQUENCE [LARGE SCALE GENOMIC DNA]</scope>
    <source>
        <strain evidence="2 3">AM-OR11-026</strain>
    </source>
</reference>
<dbReference type="Proteomes" id="UP000092154">
    <property type="component" value="Unassembled WGS sequence"/>
</dbReference>
<evidence type="ECO:0000256" key="1">
    <source>
        <dbReference type="SAM" id="MobiDB-lite"/>
    </source>
</evidence>
<dbReference type="OrthoDB" id="2674494at2759"/>
<sequence>MAMVVQARYIKKDRYKRRSAKQKAQLAGLYSRKTVEKENAPPAKSCIGRESTPQATVTRWLRTELEVQRDRTLCKLQAQRMQLKKVEVLMEAVGQFLRDEAIPGGPSTVSLQQWREQDKSKALT</sequence>
<feature type="region of interest" description="Disordered" evidence="1">
    <location>
        <begin position="100"/>
        <end position="124"/>
    </location>
</feature>
<dbReference type="AlphaFoldDB" id="A0A1B7MYI2"/>
<keyword evidence="3" id="KW-1185">Reference proteome</keyword>
<evidence type="ECO:0000313" key="3">
    <source>
        <dbReference type="Proteomes" id="UP000092154"/>
    </source>
</evidence>